<reference evidence="1" key="1">
    <citation type="submission" date="2019-06" db="EMBL/GenBank/DDBJ databases">
        <authorList>
            <person name="Deangelis K."/>
            <person name="Huntemann M."/>
            <person name="Clum A."/>
            <person name="Pillay M."/>
            <person name="Palaniappan K."/>
            <person name="Varghese N."/>
            <person name="Mikhailova N."/>
            <person name="Stamatis D."/>
            <person name="Reddy T."/>
            <person name="Daum C."/>
            <person name="Shapiro N."/>
            <person name="Ivanova N."/>
            <person name="Kyrpides N."/>
            <person name="Woyke T."/>
        </authorList>
    </citation>
    <scope>NUCLEOTIDE SEQUENCE [LARGE SCALE GENOMIC DNA]</scope>
    <source>
        <strain evidence="1">128R</strain>
    </source>
</reference>
<comment type="caution">
    <text evidence="1">The sequence shown here is derived from an EMBL/GenBank/DDBJ whole genome shotgun (WGS) entry which is preliminary data.</text>
</comment>
<dbReference type="AlphaFoldDB" id="A0A542BPU5"/>
<sequence>MDFIGFSLLEQVSGERGNGGAITGDCFNDGNKCGSSSGGGCSW</sequence>
<name>A0A542BPU5_SERFO</name>
<accession>A0A542BPU5</accession>
<protein>
    <submittedName>
        <fullName evidence="1">Uncharacterized protein</fullName>
    </submittedName>
</protein>
<organism evidence="1">
    <name type="scientific">Serratia fonticola</name>
    <dbReference type="NCBI Taxonomy" id="47917"/>
    <lineage>
        <taxon>Bacteria</taxon>
        <taxon>Pseudomonadati</taxon>
        <taxon>Pseudomonadota</taxon>
        <taxon>Gammaproteobacteria</taxon>
        <taxon>Enterobacterales</taxon>
        <taxon>Yersiniaceae</taxon>
        <taxon>Serratia</taxon>
    </lineage>
</organism>
<proteinExistence type="predicted"/>
<reference evidence="1" key="2">
    <citation type="submission" date="2019-08" db="EMBL/GenBank/DDBJ databases">
        <title>Investigation of anaerobic lignin degradation for improved lignocellulosic biofuels.</title>
        <authorList>
            <person name="Deangelis K.PhD."/>
        </authorList>
    </citation>
    <scope>NUCLEOTIDE SEQUENCE [LARGE SCALE GENOMIC DNA]</scope>
    <source>
        <strain evidence="1">128R</strain>
    </source>
</reference>
<gene>
    <name evidence="1" type="ORF">FHU10_4552</name>
</gene>
<dbReference type="EMBL" id="VISQ01000001">
    <property type="protein sequence ID" value="TVZ71896.1"/>
    <property type="molecule type" value="Genomic_DNA"/>
</dbReference>
<evidence type="ECO:0000313" key="1">
    <source>
        <dbReference type="EMBL" id="TVZ71896.1"/>
    </source>
</evidence>